<proteinExistence type="predicted"/>
<dbReference type="EMBL" id="CAMGYJ010000002">
    <property type="protein sequence ID" value="CAI0377990.1"/>
    <property type="molecule type" value="Genomic_DNA"/>
</dbReference>
<name>A0AAV0H0Y6_9ROSI</name>
<protein>
    <submittedName>
        <fullName evidence="1">Uncharacterized protein</fullName>
    </submittedName>
</protein>
<organism evidence="1 2">
    <name type="scientific">Linum tenue</name>
    <dbReference type="NCBI Taxonomy" id="586396"/>
    <lineage>
        <taxon>Eukaryota</taxon>
        <taxon>Viridiplantae</taxon>
        <taxon>Streptophyta</taxon>
        <taxon>Embryophyta</taxon>
        <taxon>Tracheophyta</taxon>
        <taxon>Spermatophyta</taxon>
        <taxon>Magnoliopsida</taxon>
        <taxon>eudicotyledons</taxon>
        <taxon>Gunneridae</taxon>
        <taxon>Pentapetalae</taxon>
        <taxon>rosids</taxon>
        <taxon>fabids</taxon>
        <taxon>Malpighiales</taxon>
        <taxon>Linaceae</taxon>
        <taxon>Linum</taxon>
    </lineage>
</organism>
<keyword evidence="2" id="KW-1185">Reference proteome</keyword>
<sequence length="41" mass="4756">MVNLFCNYASCRGKKSKTKSTTSCAHKYRDMNRQHVTCSRN</sequence>
<comment type="caution">
    <text evidence="1">The sequence shown here is derived from an EMBL/GenBank/DDBJ whole genome shotgun (WGS) entry which is preliminary data.</text>
</comment>
<evidence type="ECO:0000313" key="1">
    <source>
        <dbReference type="EMBL" id="CAI0377990.1"/>
    </source>
</evidence>
<dbReference type="AlphaFoldDB" id="A0AAV0H0Y6"/>
<evidence type="ECO:0000313" key="2">
    <source>
        <dbReference type="Proteomes" id="UP001154282"/>
    </source>
</evidence>
<reference evidence="1" key="1">
    <citation type="submission" date="2022-08" db="EMBL/GenBank/DDBJ databases">
        <authorList>
            <person name="Gutierrez-Valencia J."/>
        </authorList>
    </citation>
    <scope>NUCLEOTIDE SEQUENCE</scope>
</reference>
<accession>A0AAV0H0Y6</accession>
<dbReference type="Proteomes" id="UP001154282">
    <property type="component" value="Unassembled WGS sequence"/>
</dbReference>
<gene>
    <name evidence="1" type="ORF">LITE_LOCUS1703</name>
</gene>